<dbReference type="SUPFAM" id="SSF53850">
    <property type="entry name" value="Periplasmic binding protein-like II"/>
    <property type="match status" value="1"/>
</dbReference>
<dbReference type="Pfam" id="PF00126">
    <property type="entry name" value="HTH_1"/>
    <property type="match status" value="1"/>
</dbReference>
<keyword evidence="6" id="KW-0028">Amino-acid biosynthesis</keyword>
<organism evidence="13 14">
    <name type="scientific">Shewanella corallii</name>
    <dbReference type="NCBI Taxonomy" id="560080"/>
    <lineage>
        <taxon>Bacteria</taxon>
        <taxon>Pseudomonadati</taxon>
        <taxon>Pseudomonadota</taxon>
        <taxon>Gammaproteobacteria</taxon>
        <taxon>Alteromonadales</taxon>
        <taxon>Shewanellaceae</taxon>
        <taxon>Shewanella</taxon>
    </lineage>
</organism>
<protein>
    <recommendedName>
        <fullName evidence="3">HTH-type transcriptional regulator MetR</fullName>
    </recommendedName>
</protein>
<evidence type="ECO:0000256" key="11">
    <source>
        <dbReference type="ARBA" id="ARBA00023167"/>
    </source>
</evidence>
<dbReference type="RefSeq" id="WP_249248841.1">
    <property type="nucleotide sequence ID" value="NZ_JAKIKT010000003.1"/>
</dbReference>
<dbReference type="Gene3D" id="1.10.10.10">
    <property type="entry name" value="Winged helix-like DNA-binding domain superfamily/Winged helix DNA-binding domain"/>
    <property type="match status" value="1"/>
</dbReference>
<keyword evidence="11" id="KW-0486">Methionine biosynthesis</keyword>
<evidence type="ECO:0000256" key="2">
    <source>
        <dbReference type="ARBA" id="ARBA00009437"/>
    </source>
</evidence>
<dbReference type="InterPro" id="IPR036388">
    <property type="entry name" value="WH-like_DNA-bd_sf"/>
</dbReference>
<evidence type="ECO:0000313" key="13">
    <source>
        <dbReference type="EMBL" id="MCL2914119.1"/>
    </source>
</evidence>
<keyword evidence="7" id="KW-0805">Transcription regulation</keyword>
<comment type="caution">
    <text evidence="13">The sequence shown here is derived from an EMBL/GenBank/DDBJ whole genome shotgun (WGS) entry which is preliminary data.</text>
</comment>
<feature type="domain" description="HTH lysR-type" evidence="12">
    <location>
        <begin position="1"/>
        <end position="59"/>
    </location>
</feature>
<evidence type="ECO:0000256" key="8">
    <source>
        <dbReference type="ARBA" id="ARBA00023125"/>
    </source>
</evidence>
<evidence type="ECO:0000259" key="12">
    <source>
        <dbReference type="PROSITE" id="PS50931"/>
    </source>
</evidence>
<keyword evidence="8" id="KW-0238">DNA-binding</keyword>
<dbReference type="CDD" id="cd08441">
    <property type="entry name" value="PBP2_MetR"/>
    <property type="match status" value="1"/>
</dbReference>
<evidence type="ECO:0000256" key="5">
    <source>
        <dbReference type="ARBA" id="ARBA00022491"/>
    </source>
</evidence>
<evidence type="ECO:0000256" key="7">
    <source>
        <dbReference type="ARBA" id="ARBA00023015"/>
    </source>
</evidence>
<evidence type="ECO:0000256" key="3">
    <source>
        <dbReference type="ARBA" id="ARBA00019365"/>
    </source>
</evidence>
<evidence type="ECO:0000256" key="9">
    <source>
        <dbReference type="ARBA" id="ARBA00023159"/>
    </source>
</evidence>
<name>A0ABT0N6S8_9GAMM</name>
<dbReference type="PANTHER" id="PTHR30126:SF25">
    <property type="entry name" value="HTH-TYPE TRANSCRIPTIONAL REGULATOR METR"/>
    <property type="match status" value="1"/>
</dbReference>
<dbReference type="Proteomes" id="UP001202831">
    <property type="component" value="Unassembled WGS sequence"/>
</dbReference>
<evidence type="ECO:0000256" key="1">
    <source>
        <dbReference type="ARBA" id="ARBA00004496"/>
    </source>
</evidence>
<sequence>MLERIHLEILTAIKEHGTLTKAAAALCLSQSALSHSIKKLEGMLSTEIWQKEGRNLRLTAAGERILALANRVLPQFSHTELLLSQIAKGEMGSLRIGMECHPCYQWLLKVIAPYLDNWPEIDIDVRQKFQFGALGALLSYDIDLLITPDPLYHTRIEYIPVFDYEHRLVVSASHPLAAAEHVLPEQLADQVLFSYPVEPQRLDIFSQFLSPAKCSVRKHKVIETTEIMLQMVAAGRGVCALPGWLVEEYSNSMAIKSLRFGEQGIAKQIFVGVRTGEQKIEYLNDFIAQACATG</sequence>
<comment type="similarity">
    <text evidence="2">Belongs to the LysR transcriptional regulatory family.</text>
</comment>
<evidence type="ECO:0000313" key="14">
    <source>
        <dbReference type="Proteomes" id="UP001202831"/>
    </source>
</evidence>
<dbReference type="InterPro" id="IPR036390">
    <property type="entry name" value="WH_DNA-bd_sf"/>
</dbReference>
<dbReference type="SUPFAM" id="SSF46785">
    <property type="entry name" value="Winged helix' DNA-binding domain"/>
    <property type="match status" value="1"/>
</dbReference>
<keyword evidence="10" id="KW-0804">Transcription</keyword>
<dbReference type="Gene3D" id="3.40.190.10">
    <property type="entry name" value="Periplasmic binding protein-like II"/>
    <property type="match status" value="2"/>
</dbReference>
<dbReference type="InterPro" id="IPR037406">
    <property type="entry name" value="MetR_PBP2"/>
</dbReference>
<evidence type="ECO:0000256" key="6">
    <source>
        <dbReference type="ARBA" id="ARBA00022605"/>
    </source>
</evidence>
<proteinExistence type="inferred from homology"/>
<dbReference type="EMBL" id="JAKIKT010000003">
    <property type="protein sequence ID" value="MCL2914119.1"/>
    <property type="molecule type" value="Genomic_DNA"/>
</dbReference>
<dbReference type="PROSITE" id="PS50931">
    <property type="entry name" value="HTH_LYSR"/>
    <property type="match status" value="1"/>
</dbReference>
<gene>
    <name evidence="13" type="ORF">L2725_10085</name>
</gene>
<comment type="subcellular location">
    <subcellularLocation>
        <location evidence="1">Cytoplasm</location>
    </subcellularLocation>
</comment>
<dbReference type="InterPro" id="IPR005119">
    <property type="entry name" value="LysR_subst-bd"/>
</dbReference>
<dbReference type="PANTHER" id="PTHR30126">
    <property type="entry name" value="HTH-TYPE TRANSCRIPTIONAL REGULATOR"/>
    <property type="match status" value="1"/>
</dbReference>
<accession>A0ABT0N6S8</accession>
<keyword evidence="4" id="KW-0963">Cytoplasm</keyword>
<keyword evidence="9" id="KW-0010">Activator</keyword>
<keyword evidence="5" id="KW-0678">Repressor</keyword>
<dbReference type="Pfam" id="PF03466">
    <property type="entry name" value="LysR_substrate"/>
    <property type="match status" value="1"/>
</dbReference>
<dbReference type="InterPro" id="IPR000847">
    <property type="entry name" value="LysR_HTH_N"/>
</dbReference>
<keyword evidence="14" id="KW-1185">Reference proteome</keyword>
<evidence type="ECO:0000256" key="10">
    <source>
        <dbReference type="ARBA" id="ARBA00023163"/>
    </source>
</evidence>
<reference evidence="13 14" key="1">
    <citation type="submission" date="2022-01" db="EMBL/GenBank/DDBJ databases">
        <title>Whole genome-based taxonomy of the Shewanellaceae.</title>
        <authorList>
            <person name="Martin-Rodriguez A.J."/>
        </authorList>
    </citation>
    <scope>NUCLEOTIDE SEQUENCE [LARGE SCALE GENOMIC DNA]</scope>
    <source>
        <strain evidence="13 14">DSM 21332</strain>
    </source>
</reference>
<dbReference type="PRINTS" id="PR00039">
    <property type="entry name" value="HTHLYSR"/>
</dbReference>
<evidence type="ECO:0000256" key="4">
    <source>
        <dbReference type="ARBA" id="ARBA00022490"/>
    </source>
</evidence>